<name>A0A0C9SJV6_PLICR</name>
<reference evidence="1 2" key="1">
    <citation type="submission" date="2014-06" db="EMBL/GenBank/DDBJ databases">
        <title>Evolutionary Origins and Diversification of the Mycorrhizal Mutualists.</title>
        <authorList>
            <consortium name="DOE Joint Genome Institute"/>
            <consortium name="Mycorrhizal Genomics Consortium"/>
            <person name="Kohler A."/>
            <person name="Kuo A."/>
            <person name="Nagy L.G."/>
            <person name="Floudas D."/>
            <person name="Copeland A."/>
            <person name="Barry K.W."/>
            <person name="Cichocki N."/>
            <person name="Veneault-Fourrey C."/>
            <person name="LaButti K."/>
            <person name="Lindquist E.A."/>
            <person name="Lipzen A."/>
            <person name="Lundell T."/>
            <person name="Morin E."/>
            <person name="Murat C."/>
            <person name="Riley R."/>
            <person name="Ohm R."/>
            <person name="Sun H."/>
            <person name="Tunlid A."/>
            <person name="Henrissat B."/>
            <person name="Grigoriev I.V."/>
            <person name="Hibbett D.S."/>
            <person name="Martin F."/>
        </authorList>
    </citation>
    <scope>NUCLEOTIDE SEQUENCE [LARGE SCALE GENOMIC DNA]</scope>
    <source>
        <strain evidence="1 2">FD-325 SS-3</strain>
    </source>
</reference>
<keyword evidence="2" id="KW-1185">Reference proteome</keyword>
<accession>A0A0C9SJV6</accession>
<evidence type="ECO:0000313" key="2">
    <source>
        <dbReference type="Proteomes" id="UP000053263"/>
    </source>
</evidence>
<sequence length="99" mass="11487">DLAPHYALVKKDQATARKPLLSEADWFRVFSAWQLAVEGVYPHRSAELAGYQWIVISLFRQLPHDPHVAIAFRPRRPCEIYEKPPFSLDDRNQFTVPSL</sequence>
<dbReference type="HOGENOM" id="CLU_2326409_0_0_1"/>
<dbReference type="Proteomes" id="UP000053263">
    <property type="component" value="Unassembled WGS sequence"/>
</dbReference>
<feature type="non-terminal residue" evidence="1">
    <location>
        <position position="1"/>
    </location>
</feature>
<gene>
    <name evidence="1" type="ORF">PLICRDRAFT_70226</name>
</gene>
<evidence type="ECO:0000313" key="1">
    <source>
        <dbReference type="EMBL" id="KII82651.1"/>
    </source>
</evidence>
<proteinExistence type="predicted"/>
<dbReference type="OrthoDB" id="3058101at2759"/>
<feature type="non-terminal residue" evidence="1">
    <location>
        <position position="99"/>
    </location>
</feature>
<organism evidence="1 2">
    <name type="scientific">Plicaturopsis crispa FD-325 SS-3</name>
    <dbReference type="NCBI Taxonomy" id="944288"/>
    <lineage>
        <taxon>Eukaryota</taxon>
        <taxon>Fungi</taxon>
        <taxon>Dikarya</taxon>
        <taxon>Basidiomycota</taxon>
        <taxon>Agaricomycotina</taxon>
        <taxon>Agaricomycetes</taxon>
        <taxon>Agaricomycetidae</taxon>
        <taxon>Amylocorticiales</taxon>
        <taxon>Amylocorticiaceae</taxon>
        <taxon>Plicatura</taxon>
        <taxon>Plicaturopsis crispa</taxon>
    </lineage>
</organism>
<dbReference type="AlphaFoldDB" id="A0A0C9SJV6"/>
<dbReference type="EMBL" id="KN832807">
    <property type="protein sequence ID" value="KII82651.1"/>
    <property type="molecule type" value="Genomic_DNA"/>
</dbReference>
<protein>
    <submittedName>
        <fullName evidence="1">Uncharacterized protein</fullName>
    </submittedName>
</protein>